<evidence type="ECO:0000259" key="10">
    <source>
        <dbReference type="SMART" id="SM00852"/>
    </source>
</evidence>
<evidence type="ECO:0000256" key="4">
    <source>
        <dbReference type="ARBA" id="ARBA00013269"/>
    </source>
</evidence>
<dbReference type="PANTHER" id="PTHR10192:SF5">
    <property type="entry name" value="GEPHYRIN"/>
    <property type="match status" value="1"/>
</dbReference>
<comment type="function">
    <text evidence="1 9">Catalyzes the insertion of molybdate into adenylated molybdopterin with the concomitant release of AMP.</text>
</comment>
<dbReference type="InterPro" id="IPR001453">
    <property type="entry name" value="MoaB/Mog_dom"/>
</dbReference>
<dbReference type="Gene3D" id="2.170.190.11">
    <property type="entry name" value="Molybdopterin biosynthesis moea protein, domain 3"/>
    <property type="match status" value="1"/>
</dbReference>
<keyword evidence="9" id="KW-0479">Metal-binding</keyword>
<dbReference type="Gene3D" id="3.90.105.10">
    <property type="entry name" value="Molybdopterin biosynthesis moea protein, domain 2"/>
    <property type="match status" value="1"/>
</dbReference>
<dbReference type="NCBIfam" id="NF045515">
    <property type="entry name" value="Glp_gephyrin"/>
    <property type="match status" value="1"/>
</dbReference>
<dbReference type="EC" id="2.10.1.1" evidence="4 9"/>
<dbReference type="SUPFAM" id="SSF63867">
    <property type="entry name" value="MoeA C-terminal domain-like"/>
    <property type="match status" value="1"/>
</dbReference>
<evidence type="ECO:0000256" key="5">
    <source>
        <dbReference type="ARBA" id="ARBA00021108"/>
    </source>
</evidence>
<proteinExistence type="inferred from homology"/>
<dbReference type="NCBIfam" id="TIGR00177">
    <property type="entry name" value="molyb_syn"/>
    <property type="match status" value="1"/>
</dbReference>
<dbReference type="InterPro" id="IPR036688">
    <property type="entry name" value="MoeA_C_domain_IV_sf"/>
</dbReference>
<keyword evidence="9" id="KW-0460">Magnesium</keyword>
<dbReference type="PANTHER" id="PTHR10192">
    <property type="entry name" value="MOLYBDOPTERIN BIOSYNTHESIS PROTEIN"/>
    <property type="match status" value="1"/>
</dbReference>
<comment type="similarity">
    <text evidence="3 9">Belongs to the MoeA family.</text>
</comment>
<dbReference type="Gene3D" id="3.40.980.10">
    <property type="entry name" value="MoaB/Mog-like domain"/>
    <property type="match status" value="1"/>
</dbReference>
<evidence type="ECO:0000256" key="8">
    <source>
        <dbReference type="ARBA" id="ARBA00047317"/>
    </source>
</evidence>
<dbReference type="Pfam" id="PF00994">
    <property type="entry name" value="MoCF_biosynth"/>
    <property type="match status" value="1"/>
</dbReference>
<dbReference type="RefSeq" id="WP_413778569.1">
    <property type="nucleotide sequence ID" value="NZ_JAUOZS010000001.1"/>
</dbReference>
<keyword evidence="6 9" id="KW-0500">Molybdenum</keyword>
<keyword evidence="7 9" id="KW-0501">Molybdenum cofactor biosynthesis</keyword>
<organism evidence="11 12">
    <name type="scientific">Anaeroselena agilis</name>
    <dbReference type="NCBI Taxonomy" id="3063788"/>
    <lineage>
        <taxon>Bacteria</taxon>
        <taxon>Bacillati</taxon>
        <taxon>Bacillota</taxon>
        <taxon>Negativicutes</taxon>
        <taxon>Acetonemataceae</taxon>
        <taxon>Anaeroselena</taxon>
    </lineage>
</organism>
<evidence type="ECO:0000256" key="1">
    <source>
        <dbReference type="ARBA" id="ARBA00002901"/>
    </source>
</evidence>
<dbReference type="Proteomes" id="UP001254848">
    <property type="component" value="Unassembled WGS sequence"/>
</dbReference>
<evidence type="ECO:0000256" key="9">
    <source>
        <dbReference type="RuleBase" id="RU365090"/>
    </source>
</evidence>
<dbReference type="Pfam" id="PF03453">
    <property type="entry name" value="MoeA_N"/>
    <property type="match status" value="1"/>
</dbReference>
<evidence type="ECO:0000313" key="11">
    <source>
        <dbReference type="EMBL" id="MDT8900007.1"/>
    </source>
</evidence>
<dbReference type="Pfam" id="PF03454">
    <property type="entry name" value="MoeA_C"/>
    <property type="match status" value="1"/>
</dbReference>
<accession>A0ABU3NT70</accession>
<dbReference type="InterPro" id="IPR038987">
    <property type="entry name" value="MoeA-like"/>
</dbReference>
<dbReference type="InterPro" id="IPR036425">
    <property type="entry name" value="MoaB/Mog-like_dom_sf"/>
</dbReference>
<sequence>MAVSLDMAQDKLLKTVQPLAAEEVALADCWRRVLAGEIVADTDFPPFDRSPLDGYALIAADVAEASPQQPVVLEVVDDIPAGNVPRVAVRPGTAAKIMTGAPVPEGATGVVRREDVREEEGRATVFAGAGVDNNLCRRGEEIAAGEKVITAGTVVNAGVMGLLALLGVARPRVYKQPRVALLATGSEVADIEAPLKPGAIRNSNSYMLAAQVRDAGAEPVLFGIARDEIAAIITRLSDAADCDLIVTTGGVSAGDYDLVADVYREMGIDVLFDRVGIKPGMPVLAGLKAGKLYIGLSGNPAAASVAFEQIVRPVLLKMGGRREWWRPRAKALLTAPFTKPSGATRFVWAACRPVNGGLTVEPLPLQGNGMLKSAVTANAMIVIPAGSPPLAAGSVVEVCLLADL</sequence>
<dbReference type="InterPro" id="IPR036135">
    <property type="entry name" value="MoeA_linker/N_sf"/>
</dbReference>
<keyword evidence="9" id="KW-0808">Transferase</keyword>
<feature type="domain" description="MoaB/Mog" evidence="10">
    <location>
        <begin position="180"/>
        <end position="317"/>
    </location>
</feature>
<evidence type="ECO:0000256" key="6">
    <source>
        <dbReference type="ARBA" id="ARBA00022505"/>
    </source>
</evidence>
<evidence type="ECO:0000256" key="3">
    <source>
        <dbReference type="ARBA" id="ARBA00010763"/>
    </source>
</evidence>
<comment type="pathway">
    <text evidence="2 9">Cofactor biosynthesis; molybdopterin biosynthesis.</text>
</comment>
<comment type="caution">
    <text evidence="11">The sequence shown here is derived from an EMBL/GenBank/DDBJ whole genome shotgun (WGS) entry which is preliminary data.</text>
</comment>
<dbReference type="Gene3D" id="2.40.340.10">
    <property type="entry name" value="MoeA, C-terminal, domain IV"/>
    <property type="match status" value="1"/>
</dbReference>
<gene>
    <name evidence="11" type="ORF">Q4T40_02000</name>
</gene>
<comment type="cofactor">
    <cofactor evidence="9">
        <name>Mg(2+)</name>
        <dbReference type="ChEBI" id="CHEBI:18420"/>
    </cofactor>
</comment>
<comment type="catalytic activity">
    <reaction evidence="8">
        <text>adenylyl-molybdopterin + molybdate = Mo-molybdopterin + AMP + H(+)</text>
        <dbReference type="Rhea" id="RHEA:35047"/>
        <dbReference type="ChEBI" id="CHEBI:15378"/>
        <dbReference type="ChEBI" id="CHEBI:36264"/>
        <dbReference type="ChEBI" id="CHEBI:62727"/>
        <dbReference type="ChEBI" id="CHEBI:71302"/>
        <dbReference type="ChEBI" id="CHEBI:456215"/>
        <dbReference type="EC" id="2.10.1.1"/>
    </reaction>
</comment>
<keyword evidence="12" id="KW-1185">Reference proteome</keyword>
<evidence type="ECO:0000256" key="7">
    <source>
        <dbReference type="ARBA" id="ARBA00023150"/>
    </source>
</evidence>
<evidence type="ECO:0000256" key="2">
    <source>
        <dbReference type="ARBA" id="ARBA00005046"/>
    </source>
</evidence>
<dbReference type="CDD" id="cd00887">
    <property type="entry name" value="MoeA"/>
    <property type="match status" value="1"/>
</dbReference>
<dbReference type="EMBL" id="JAUOZS010000001">
    <property type="protein sequence ID" value="MDT8900007.1"/>
    <property type="molecule type" value="Genomic_DNA"/>
</dbReference>
<dbReference type="SMART" id="SM00852">
    <property type="entry name" value="MoCF_biosynth"/>
    <property type="match status" value="1"/>
</dbReference>
<dbReference type="InterPro" id="IPR005111">
    <property type="entry name" value="MoeA_C_domain_IV"/>
</dbReference>
<name>A0ABU3NT70_9FIRM</name>
<dbReference type="SUPFAM" id="SSF53218">
    <property type="entry name" value="Molybdenum cofactor biosynthesis proteins"/>
    <property type="match status" value="1"/>
</dbReference>
<dbReference type="InterPro" id="IPR005110">
    <property type="entry name" value="MoeA_linker/N"/>
</dbReference>
<reference evidence="11 12" key="1">
    <citation type="submission" date="2023-07" db="EMBL/GenBank/DDBJ databases">
        <title>The novel representative of Negativicutes class, Anaeroselena agilis gen. nov. sp. nov.</title>
        <authorList>
            <person name="Prokofeva M.I."/>
            <person name="Elcheninov A.G."/>
            <person name="Klyukina A."/>
            <person name="Kublanov I.V."/>
            <person name="Frolov E.N."/>
            <person name="Podosokorskaya O.A."/>
        </authorList>
    </citation>
    <scope>NUCLEOTIDE SEQUENCE [LARGE SCALE GENOMIC DNA]</scope>
    <source>
        <strain evidence="11 12">4137-cl</strain>
    </source>
</reference>
<evidence type="ECO:0000313" key="12">
    <source>
        <dbReference type="Proteomes" id="UP001254848"/>
    </source>
</evidence>
<dbReference type="SUPFAM" id="SSF63882">
    <property type="entry name" value="MoeA N-terminal region -like"/>
    <property type="match status" value="1"/>
</dbReference>
<protein>
    <recommendedName>
        <fullName evidence="5 9">Molybdopterin molybdenumtransferase</fullName>
        <ecNumber evidence="4 9">2.10.1.1</ecNumber>
    </recommendedName>
</protein>